<evidence type="ECO:0000259" key="6">
    <source>
        <dbReference type="Pfam" id="PF01509"/>
    </source>
</evidence>
<dbReference type="GO" id="GO:0160148">
    <property type="term" value="F:tRNA pseudouridine(55) synthase activity"/>
    <property type="evidence" value="ECO:0007669"/>
    <property type="project" value="UniProtKB-EC"/>
</dbReference>
<reference evidence="8" key="1">
    <citation type="journal article" date="2020" name="mSystems">
        <title>Genome- and Community-Level Interaction Insights into Carbon Utilization and Element Cycling Functions of Hydrothermarchaeota in Hydrothermal Sediment.</title>
        <authorList>
            <person name="Zhou Z."/>
            <person name="Liu Y."/>
            <person name="Xu W."/>
            <person name="Pan J."/>
            <person name="Luo Z.H."/>
            <person name="Li M."/>
        </authorList>
    </citation>
    <scope>NUCLEOTIDE SEQUENCE [LARGE SCALE GENOMIC DNA]</scope>
    <source>
        <strain evidence="8">SpSt-876</strain>
    </source>
</reference>
<dbReference type="GO" id="GO:0031119">
    <property type="term" value="P:tRNA pseudouridine synthesis"/>
    <property type="evidence" value="ECO:0007669"/>
    <property type="project" value="UniProtKB-UniRule"/>
</dbReference>
<sequence>MLTKTQLRGVLNVAKPTGISSYDVIRIIKQIFKQENQKLEKIGHAGTLDPMASGVLLILFNEATKIARFLTEQEKEYIAEIRLGIKTDTDDITGRVIAEKNWSAVNRGEIAKVLAQFIGEINQIPPSFSALRQKGQRLYDLARAGEKICPKPRRVFIDELDLLEFKPPVLVIRAVVGKGTYIRALARDIGERLGIGATLNRLTRTKIGDFKLEDAVDLKNLSFKDIKDHLCPLSKALSNLLTIYVKDTTIRKLISGQEIDCLEQKCPSRVFTRIWFDRLLKATPVKILDEEERAMLIGFYSFGRLKPVRLVYADLPKTE</sequence>
<evidence type="ECO:0000256" key="3">
    <source>
        <dbReference type="ARBA" id="ARBA00022694"/>
    </source>
</evidence>
<evidence type="ECO:0000256" key="5">
    <source>
        <dbReference type="HAMAP-Rule" id="MF_01080"/>
    </source>
</evidence>
<dbReference type="HAMAP" id="MF_01080">
    <property type="entry name" value="TruB_bact"/>
    <property type="match status" value="1"/>
</dbReference>
<dbReference type="InterPro" id="IPR020103">
    <property type="entry name" value="PsdUridine_synth_cat_dom_sf"/>
</dbReference>
<dbReference type="CDD" id="cd02573">
    <property type="entry name" value="PseudoU_synth_EcTruB"/>
    <property type="match status" value="1"/>
</dbReference>
<comment type="similarity">
    <text evidence="2 5">Belongs to the pseudouridine synthase TruB family. Type 1 subfamily.</text>
</comment>
<dbReference type="EMBL" id="DTLI01000138">
    <property type="protein sequence ID" value="HHS52318.1"/>
    <property type="molecule type" value="Genomic_DNA"/>
</dbReference>
<evidence type="ECO:0000256" key="4">
    <source>
        <dbReference type="ARBA" id="ARBA00023235"/>
    </source>
</evidence>
<dbReference type="InterPro" id="IPR032819">
    <property type="entry name" value="TruB_C"/>
</dbReference>
<dbReference type="Pfam" id="PF16198">
    <property type="entry name" value="TruB_C_2"/>
    <property type="match status" value="1"/>
</dbReference>
<feature type="domain" description="Pseudouridine synthase II N-terminal" evidence="6">
    <location>
        <begin position="38"/>
        <end position="182"/>
    </location>
</feature>
<feature type="domain" description="tRNA pseudouridylate synthase B C-terminal" evidence="7">
    <location>
        <begin position="183"/>
        <end position="222"/>
    </location>
</feature>
<dbReference type="EC" id="5.4.99.25" evidence="5"/>
<dbReference type="InterPro" id="IPR002501">
    <property type="entry name" value="PsdUridine_synth_N"/>
</dbReference>
<organism evidence="8">
    <name type="scientific">candidate division WOR-3 bacterium</name>
    <dbReference type="NCBI Taxonomy" id="2052148"/>
    <lineage>
        <taxon>Bacteria</taxon>
        <taxon>Bacteria division WOR-3</taxon>
    </lineage>
</organism>
<dbReference type="PANTHER" id="PTHR13767">
    <property type="entry name" value="TRNA-PSEUDOURIDINE SYNTHASE"/>
    <property type="match status" value="1"/>
</dbReference>
<dbReference type="NCBIfam" id="TIGR00431">
    <property type="entry name" value="TruB"/>
    <property type="match status" value="1"/>
</dbReference>
<dbReference type="GO" id="GO:1990481">
    <property type="term" value="P:mRNA pseudouridine synthesis"/>
    <property type="evidence" value="ECO:0007669"/>
    <property type="project" value="TreeGrafter"/>
</dbReference>
<dbReference type="GO" id="GO:0003723">
    <property type="term" value="F:RNA binding"/>
    <property type="evidence" value="ECO:0007669"/>
    <property type="project" value="InterPro"/>
</dbReference>
<evidence type="ECO:0000313" key="8">
    <source>
        <dbReference type="EMBL" id="HHS52318.1"/>
    </source>
</evidence>
<evidence type="ECO:0000256" key="1">
    <source>
        <dbReference type="ARBA" id="ARBA00000385"/>
    </source>
</evidence>
<dbReference type="SUPFAM" id="SSF55120">
    <property type="entry name" value="Pseudouridine synthase"/>
    <property type="match status" value="1"/>
</dbReference>
<dbReference type="AlphaFoldDB" id="A0A7C6EAM7"/>
<dbReference type="Gene3D" id="3.30.2350.10">
    <property type="entry name" value="Pseudouridine synthase"/>
    <property type="match status" value="1"/>
</dbReference>
<keyword evidence="3 5" id="KW-0819">tRNA processing</keyword>
<comment type="caution">
    <text evidence="8">The sequence shown here is derived from an EMBL/GenBank/DDBJ whole genome shotgun (WGS) entry which is preliminary data.</text>
</comment>
<gene>
    <name evidence="5 8" type="primary">truB</name>
    <name evidence="8" type="ORF">ENW73_05565</name>
</gene>
<dbReference type="PANTHER" id="PTHR13767:SF2">
    <property type="entry name" value="PSEUDOURIDYLATE SYNTHASE TRUB1"/>
    <property type="match status" value="1"/>
</dbReference>
<dbReference type="InterPro" id="IPR014780">
    <property type="entry name" value="tRNA_psdUridine_synth_TruB"/>
</dbReference>
<dbReference type="Pfam" id="PF01509">
    <property type="entry name" value="TruB_N"/>
    <property type="match status" value="1"/>
</dbReference>
<evidence type="ECO:0000256" key="2">
    <source>
        <dbReference type="ARBA" id="ARBA00005642"/>
    </source>
</evidence>
<proteinExistence type="inferred from homology"/>
<protein>
    <recommendedName>
        <fullName evidence="5">tRNA pseudouridine synthase B</fullName>
        <ecNumber evidence="5">5.4.99.25</ecNumber>
    </recommendedName>
    <alternativeName>
        <fullName evidence="5">tRNA pseudouridine(55) synthase</fullName>
        <shortName evidence="5">Psi55 synthase</shortName>
    </alternativeName>
    <alternativeName>
        <fullName evidence="5">tRNA pseudouridylate synthase</fullName>
    </alternativeName>
    <alternativeName>
        <fullName evidence="5">tRNA-uridine isomerase</fullName>
    </alternativeName>
</protein>
<accession>A0A7C6EAM7</accession>
<keyword evidence="4 5" id="KW-0413">Isomerase</keyword>
<evidence type="ECO:0000259" key="7">
    <source>
        <dbReference type="Pfam" id="PF16198"/>
    </source>
</evidence>
<comment type="catalytic activity">
    <reaction evidence="1 5">
        <text>uridine(55) in tRNA = pseudouridine(55) in tRNA</text>
        <dbReference type="Rhea" id="RHEA:42532"/>
        <dbReference type="Rhea" id="RHEA-COMP:10101"/>
        <dbReference type="Rhea" id="RHEA-COMP:10102"/>
        <dbReference type="ChEBI" id="CHEBI:65314"/>
        <dbReference type="ChEBI" id="CHEBI:65315"/>
        <dbReference type="EC" id="5.4.99.25"/>
    </reaction>
</comment>
<comment type="function">
    <text evidence="5">Responsible for synthesis of pseudouridine from uracil-55 in the psi GC loop of transfer RNAs.</text>
</comment>
<feature type="active site" description="Nucleophile" evidence="5">
    <location>
        <position position="49"/>
    </location>
</feature>
<name>A0A7C6EAM7_UNCW3</name>